<dbReference type="InterPro" id="IPR001841">
    <property type="entry name" value="Znf_RING"/>
</dbReference>
<evidence type="ECO:0000256" key="3">
    <source>
        <dbReference type="ARBA" id="ARBA00022833"/>
    </source>
</evidence>
<dbReference type="InterPro" id="IPR017907">
    <property type="entry name" value="Znf_RING_CS"/>
</dbReference>
<proteinExistence type="predicted"/>
<evidence type="ECO:0000313" key="7">
    <source>
        <dbReference type="EMBL" id="KAL0958969.1"/>
    </source>
</evidence>
<dbReference type="EMBL" id="JASNQZ010000003">
    <property type="protein sequence ID" value="KAL0958969.1"/>
    <property type="molecule type" value="Genomic_DNA"/>
</dbReference>
<keyword evidence="3" id="KW-0862">Zinc</keyword>
<keyword evidence="8" id="KW-1185">Reference proteome</keyword>
<name>A0ABR3JSW5_9AGAR</name>
<feature type="coiled-coil region" evidence="5">
    <location>
        <begin position="152"/>
        <end position="186"/>
    </location>
</feature>
<evidence type="ECO:0000313" key="8">
    <source>
        <dbReference type="Proteomes" id="UP001556367"/>
    </source>
</evidence>
<keyword evidence="2 4" id="KW-0863">Zinc-finger</keyword>
<dbReference type="Gene3D" id="3.30.40.10">
    <property type="entry name" value="Zinc/RING finger domain, C3HC4 (zinc finger)"/>
    <property type="match status" value="1"/>
</dbReference>
<accession>A0ABR3JSW5</accession>
<dbReference type="Proteomes" id="UP001556367">
    <property type="component" value="Unassembled WGS sequence"/>
</dbReference>
<keyword evidence="5" id="KW-0175">Coiled coil</keyword>
<evidence type="ECO:0000259" key="6">
    <source>
        <dbReference type="PROSITE" id="PS50089"/>
    </source>
</evidence>
<comment type="caution">
    <text evidence="7">The sequence shown here is derived from an EMBL/GenBank/DDBJ whole genome shotgun (WGS) entry which is preliminary data.</text>
</comment>
<gene>
    <name evidence="7" type="ORF">HGRIS_014281</name>
</gene>
<feature type="domain" description="RING-type" evidence="6">
    <location>
        <begin position="10"/>
        <end position="50"/>
    </location>
</feature>
<keyword evidence="1" id="KW-0479">Metal-binding</keyword>
<dbReference type="InterPro" id="IPR013083">
    <property type="entry name" value="Znf_RING/FYVE/PHD"/>
</dbReference>
<dbReference type="PROSITE" id="PS00518">
    <property type="entry name" value="ZF_RING_1"/>
    <property type="match status" value="1"/>
</dbReference>
<evidence type="ECO:0000256" key="4">
    <source>
        <dbReference type="PROSITE-ProRule" id="PRU00175"/>
    </source>
</evidence>
<protein>
    <recommendedName>
        <fullName evidence="6">RING-type domain-containing protein</fullName>
    </recommendedName>
</protein>
<dbReference type="SUPFAM" id="SSF57850">
    <property type="entry name" value="RING/U-box"/>
    <property type="match status" value="1"/>
</dbReference>
<reference evidence="8" key="1">
    <citation type="submission" date="2024-06" db="EMBL/GenBank/DDBJ databases">
        <title>Multi-omics analyses provide insights into the biosynthesis of the anticancer antibiotic pleurotin in Hohenbuehelia grisea.</title>
        <authorList>
            <person name="Weaver J.A."/>
            <person name="Alberti F."/>
        </authorList>
    </citation>
    <scope>NUCLEOTIDE SEQUENCE [LARGE SCALE GENOMIC DNA]</scope>
    <source>
        <strain evidence="8">T-177</strain>
    </source>
</reference>
<evidence type="ECO:0000256" key="5">
    <source>
        <dbReference type="SAM" id="Coils"/>
    </source>
</evidence>
<evidence type="ECO:0000256" key="2">
    <source>
        <dbReference type="ARBA" id="ARBA00022771"/>
    </source>
</evidence>
<evidence type="ECO:0000256" key="1">
    <source>
        <dbReference type="ARBA" id="ARBA00022723"/>
    </source>
</evidence>
<organism evidence="7 8">
    <name type="scientific">Hohenbuehelia grisea</name>
    <dbReference type="NCBI Taxonomy" id="104357"/>
    <lineage>
        <taxon>Eukaryota</taxon>
        <taxon>Fungi</taxon>
        <taxon>Dikarya</taxon>
        <taxon>Basidiomycota</taxon>
        <taxon>Agaricomycotina</taxon>
        <taxon>Agaricomycetes</taxon>
        <taxon>Agaricomycetidae</taxon>
        <taxon>Agaricales</taxon>
        <taxon>Pleurotineae</taxon>
        <taxon>Pleurotaceae</taxon>
        <taxon>Hohenbuehelia</taxon>
    </lineage>
</organism>
<dbReference type="PROSITE" id="PS50089">
    <property type="entry name" value="ZF_RING_2"/>
    <property type="match status" value="1"/>
</dbReference>
<sequence>MLSLGPGSACDVCLEPFDHGAHAPHSIRCGHVFCVGCLCHLSPCVCPLCRTHFDELSIVKLHLDLDNVQLVQHVPGPVTVSAEQDARRLQEAIANVANQGASEQHLRQLIDDCRSFLAAQSRSAFQDLRVSHRMLAYMCDIRSKLKAEKQVTEGLHKQVAELSKEKKDLEEQYETLLATSSSEKEAALDVEMALRDHCERAEMAYQYMADRVSFLPKDLCIWAETLLLVQVCCGRVGSNQ</sequence>